<dbReference type="EMBL" id="KZ992621">
    <property type="protein sequence ID" value="RKP08250.1"/>
    <property type="molecule type" value="Genomic_DNA"/>
</dbReference>
<name>A0A4P9XSC4_9FUNG</name>
<protein>
    <recommendedName>
        <fullName evidence="2">DUF7707 domain-containing protein</fullName>
    </recommendedName>
</protein>
<reference evidence="4" key="1">
    <citation type="journal article" date="2018" name="Nat. Microbiol.">
        <title>Leveraging single-cell genomics to expand the fungal tree of life.</title>
        <authorList>
            <person name="Ahrendt S.R."/>
            <person name="Quandt C.A."/>
            <person name="Ciobanu D."/>
            <person name="Clum A."/>
            <person name="Salamov A."/>
            <person name="Andreopoulos B."/>
            <person name="Cheng J.F."/>
            <person name="Woyke T."/>
            <person name="Pelin A."/>
            <person name="Henrissat B."/>
            <person name="Reynolds N.K."/>
            <person name="Benny G.L."/>
            <person name="Smith M.E."/>
            <person name="James T.Y."/>
            <person name="Grigoriev I.V."/>
        </authorList>
    </citation>
    <scope>NUCLEOTIDE SEQUENCE [LARGE SCALE GENOMIC DNA]</scope>
    <source>
        <strain evidence="4">RSA 1356</strain>
    </source>
</reference>
<evidence type="ECO:0000259" key="2">
    <source>
        <dbReference type="Pfam" id="PF24808"/>
    </source>
</evidence>
<evidence type="ECO:0000313" key="4">
    <source>
        <dbReference type="Proteomes" id="UP000271241"/>
    </source>
</evidence>
<gene>
    <name evidence="3" type="ORF">THASP1DRAFT_15907</name>
</gene>
<sequence length="184" mass="19229">MKVHAATASLAVCAVLAMLGSGAESLDPSKVSSADKQQWCLMQRTSCRNLCADNNKRTVDNTCDARTLGFTCTCSNGFVPDLNKYTQTIPFFQCQYDLTDCTGRCSGNEQCIANCRSQFVCGATDIEQKNETDTTTTSSTSTPTATKLPTATLDDGATGLHAAQAVGGALFVSGVAVLAAMAGI</sequence>
<evidence type="ECO:0000313" key="3">
    <source>
        <dbReference type="EMBL" id="RKP08250.1"/>
    </source>
</evidence>
<evidence type="ECO:0000256" key="1">
    <source>
        <dbReference type="SAM" id="SignalP"/>
    </source>
</evidence>
<dbReference type="InterPro" id="IPR056124">
    <property type="entry name" value="DUF7707"/>
</dbReference>
<dbReference type="PANTHER" id="PTHR38118:SF2">
    <property type="entry name" value="CDP-ALCOHOL PHOSPHATIDYLTRANSFERASE PROTEIN"/>
    <property type="match status" value="1"/>
</dbReference>
<organism evidence="3 4">
    <name type="scientific">Thamnocephalis sphaerospora</name>
    <dbReference type="NCBI Taxonomy" id="78915"/>
    <lineage>
        <taxon>Eukaryota</taxon>
        <taxon>Fungi</taxon>
        <taxon>Fungi incertae sedis</taxon>
        <taxon>Zoopagomycota</taxon>
        <taxon>Zoopagomycotina</taxon>
        <taxon>Zoopagomycetes</taxon>
        <taxon>Zoopagales</taxon>
        <taxon>Sigmoideomycetaceae</taxon>
        <taxon>Thamnocephalis</taxon>
    </lineage>
</organism>
<dbReference type="Proteomes" id="UP000271241">
    <property type="component" value="Unassembled WGS sequence"/>
</dbReference>
<feature type="domain" description="DUF7707" evidence="2">
    <location>
        <begin position="25"/>
        <end position="125"/>
    </location>
</feature>
<dbReference type="PANTHER" id="PTHR38118">
    <property type="entry name" value="ANCHORED CELL WALL PROTEIN 11-RELATED"/>
    <property type="match status" value="1"/>
</dbReference>
<feature type="chain" id="PRO_5020340958" description="DUF7707 domain-containing protein" evidence="1">
    <location>
        <begin position="26"/>
        <end position="184"/>
    </location>
</feature>
<dbReference type="AlphaFoldDB" id="A0A4P9XSC4"/>
<dbReference type="Pfam" id="PF24808">
    <property type="entry name" value="DUF7707"/>
    <property type="match status" value="1"/>
</dbReference>
<proteinExistence type="predicted"/>
<dbReference type="OrthoDB" id="2439692at2759"/>
<feature type="signal peptide" evidence="1">
    <location>
        <begin position="1"/>
        <end position="25"/>
    </location>
</feature>
<keyword evidence="1" id="KW-0732">Signal</keyword>
<keyword evidence="4" id="KW-1185">Reference proteome</keyword>
<accession>A0A4P9XSC4</accession>